<sequence>VTRDLLMLAPSFSLVPVVCVASARSLPARSTRWILLSVSRGNSALNQFTWVKLMVKMACERLLKSFMPVLAVVRLAFPRTIRSSISLWLCTTCL</sequence>
<accession>A0A8S4BYB3</accession>
<evidence type="ECO:0000313" key="1">
    <source>
        <dbReference type="EMBL" id="CAG6017584.1"/>
    </source>
</evidence>
<protein>
    <submittedName>
        <fullName evidence="1">(Atlantic silverside) hypothetical protein</fullName>
    </submittedName>
</protein>
<dbReference type="EMBL" id="CAJRST010039999">
    <property type="protein sequence ID" value="CAG6017584.1"/>
    <property type="molecule type" value="Genomic_DNA"/>
</dbReference>
<proteinExistence type="predicted"/>
<keyword evidence="2" id="KW-1185">Reference proteome</keyword>
<evidence type="ECO:0000313" key="2">
    <source>
        <dbReference type="Proteomes" id="UP000677803"/>
    </source>
</evidence>
<gene>
    <name evidence="1" type="ORF">MMEN_LOCUS20794</name>
</gene>
<dbReference type="OrthoDB" id="8747266at2759"/>
<name>A0A8S4BYB3_9TELE</name>
<reference evidence="1" key="1">
    <citation type="submission" date="2021-05" db="EMBL/GenBank/DDBJ databases">
        <authorList>
            <person name="Tigano A."/>
        </authorList>
    </citation>
    <scope>NUCLEOTIDE SEQUENCE</scope>
</reference>
<dbReference type="AlphaFoldDB" id="A0A8S4BYB3"/>
<feature type="non-terminal residue" evidence="1">
    <location>
        <position position="1"/>
    </location>
</feature>
<feature type="non-terminal residue" evidence="1">
    <location>
        <position position="94"/>
    </location>
</feature>
<organism evidence="1 2">
    <name type="scientific">Menidia menidia</name>
    <name type="common">Atlantic silverside</name>
    <dbReference type="NCBI Taxonomy" id="238744"/>
    <lineage>
        <taxon>Eukaryota</taxon>
        <taxon>Metazoa</taxon>
        <taxon>Chordata</taxon>
        <taxon>Craniata</taxon>
        <taxon>Vertebrata</taxon>
        <taxon>Euteleostomi</taxon>
        <taxon>Actinopterygii</taxon>
        <taxon>Neopterygii</taxon>
        <taxon>Teleostei</taxon>
        <taxon>Neoteleostei</taxon>
        <taxon>Acanthomorphata</taxon>
        <taxon>Ovalentaria</taxon>
        <taxon>Atherinomorphae</taxon>
        <taxon>Atheriniformes</taxon>
        <taxon>Atherinopsidae</taxon>
        <taxon>Menidiinae</taxon>
        <taxon>Menidia</taxon>
    </lineage>
</organism>
<comment type="caution">
    <text evidence="1">The sequence shown here is derived from an EMBL/GenBank/DDBJ whole genome shotgun (WGS) entry which is preliminary data.</text>
</comment>
<dbReference type="Proteomes" id="UP000677803">
    <property type="component" value="Unassembled WGS sequence"/>
</dbReference>